<dbReference type="EMBL" id="JBEVCJ010000020">
    <property type="protein sequence ID" value="MET1256368.1"/>
    <property type="molecule type" value="Genomic_DNA"/>
</dbReference>
<reference evidence="1 2" key="1">
    <citation type="submission" date="2024-06" db="EMBL/GenBank/DDBJ databases">
        <authorList>
            <person name="Li F."/>
        </authorList>
    </citation>
    <scope>NUCLEOTIDE SEQUENCE [LARGE SCALE GENOMIC DNA]</scope>
    <source>
        <strain evidence="1 2">GXAS 311</strain>
    </source>
</reference>
<keyword evidence="2" id="KW-1185">Reference proteome</keyword>
<accession>A0ABV2BWS0</accession>
<evidence type="ECO:0000313" key="2">
    <source>
        <dbReference type="Proteomes" id="UP001548189"/>
    </source>
</evidence>
<dbReference type="Proteomes" id="UP001548189">
    <property type="component" value="Unassembled WGS sequence"/>
</dbReference>
<proteinExistence type="predicted"/>
<dbReference type="Pfam" id="PF13675">
    <property type="entry name" value="PilJ"/>
    <property type="match status" value="2"/>
</dbReference>
<gene>
    <name evidence="1" type="ORF">ABVT43_14605</name>
</gene>
<evidence type="ECO:0000313" key="1">
    <source>
        <dbReference type="EMBL" id="MET1256368.1"/>
    </source>
</evidence>
<name>A0ABV2BWS0_9GAMM</name>
<dbReference type="InterPro" id="IPR042295">
    <property type="entry name" value="NarX-like_N_sf"/>
</dbReference>
<dbReference type="Gene3D" id="1.20.120.960">
    <property type="entry name" value="Histidine kinase NarX, sensor domain"/>
    <property type="match status" value="2"/>
</dbReference>
<protein>
    <submittedName>
        <fullName evidence="1">Type IV pili methyl-accepting chemotaxis transducer N-terminal domain-containing protein</fullName>
    </submittedName>
</protein>
<organism evidence="1 2">
    <name type="scientific">Aliikangiella maris</name>
    <dbReference type="NCBI Taxonomy" id="3162458"/>
    <lineage>
        <taxon>Bacteria</taxon>
        <taxon>Pseudomonadati</taxon>
        <taxon>Pseudomonadota</taxon>
        <taxon>Gammaproteobacteria</taxon>
        <taxon>Oceanospirillales</taxon>
        <taxon>Pleioneaceae</taxon>
        <taxon>Aliikangiella</taxon>
    </lineage>
</organism>
<comment type="caution">
    <text evidence="1">The sequence shown here is derived from an EMBL/GenBank/DDBJ whole genome shotgun (WGS) entry which is preliminary data.</text>
</comment>
<dbReference type="InterPro" id="IPR029095">
    <property type="entry name" value="NarX-like_N"/>
</dbReference>
<sequence length="263" mass="30389">MCTKKIILTIFVCCLVVGFNQSVWARALTLAEAINQAGQQRMLSQRIAKNYLMITHRINRGDAQKELRESINRFESNLANLEDSISKAESVAKLTTLKERWGEFKAIVLAKPVENYSDKILNQNNLLLHAAHELVLELQNSTLKSEAKLINISGRQRMLSQRIALYYTASYVGFRDEDSHLQFNQAVSQFENGLDFLQESDVNTTEITKELVNVRRQWQFYKTKFDTLGDNAYIPRVIRVITEDFLERMDKITKLYELTLTES</sequence>